<dbReference type="Proteomes" id="UP000202259">
    <property type="component" value="Chromosome"/>
</dbReference>
<dbReference type="SUPFAM" id="SSF53850">
    <property type="entry name" value="Periplasmic binding protein-like II"/>
    <property type="match status" value="1"/>
</dbReference>
<dbReference type="Pfam" id="PF00497">
    <property type="entry name" value="SBP_bac_3"/>
    <property type="match status" value="1"/>
</dbReference>
<dbReference type="Gene3D" id="3.40.190.10">
    <property type="entry name" value="Periplasmic binding protein-like II"/>
    <property type="match status" value="2"/>
</dbReference>
<sequence>MKLGSIFFTLFSLMLIFISHANAKTHHIKFAVNSPGTAPYIYYDFISGKYQGVVVDFFASLEESGSFKVEYLDSNRARAEKMLSHGTADIFLSSSVWLEQPENYLFSNTLMSHNSYMYSTFAFNQAFNPNQSQRASICARRNFTYPILSHYFDNNMLIRVDSSSQTTMAVMLAKGRCDFAIMSDDNARTIMYNSEFCDIEFYQSPNVISAVDISFVIRPELSDVKKQVDELLAIFISSGKRDKSVQQHVGIQVFPKRLC</sequence>
<accession>A0A222G9L6</accession>
<keyword evidence="4" id="KW-1185">Reference proteome</keyword>
<evidence type="ECO:0000259" key="2">
    <source>
        <dbReference type="Pfam" id="PF00497"/>
    </source>
</evidence>
<dbReference type="OrthoDB" id="8771774at2"/>
<evidence type="ECO:0000256" key="1">
    <source>
        <dbReference type="SAM" id="SignalP"/>
    </source>
</evidence>
<protein>
    <recommendedName>
        <fullName evidence="2">Solute-binding protein family 3/N-terminal domain-containing protein</fullName>
    </recommendedName>
</protein>
<dbReference type="KEGG" id="cber:B5D82_12845"/>
<dbReference type="AlphaFoldDB" id="A0A222G9L6"/>
<proteinExistence type="predicted"/>
<dbReference type="InterPro" id="IPR001638">
    <property type="entry name" value="Solute-binding_3/MltF_N"/>
</dbReference>
<gene>
    <name evidence="3" type="ORF">B5D82_12845</name>
</gene>
<name>A0A222G9L6_9GAMM</name>
<feature type="chain" id="PRO_5013053056" description="Solute-binding protein family 3/N-terminal domain-containing protein" evidence="1">
    <location>
        <begin position="24"/>
        <end position="259"/>
    </location>
</feature>
<organism evidence="3 4">
    <name type="scientific">Cognaticolwellia beringensis</name>
    <dbReference type="NCBI Taxonomy" id="1967665"/>
    <lineage>
        <taxon>Bacteria</taxon>
        <taxon>Pseudomonadati</taxon>
        <taxon>Pseudomonadota</taxon>
        <taxon>Gammaproteobacteria</taxon>
        <taxon>Alteromonadales</taxon>
        <taxon>Colwelliaceae</taxon>
        <taxon>Cognaticolwellia</taxon>
    </lineage>
</organism>
<dbReference type="RefSeq" id="WP_081152053.1">
    <property type="nucleotide sequence ID" value="NZ_CP020465.1"/>
</dbReference>
<keyword evidence="1" id="KW-0732">Signal</keyword>
<reference evidence="3 4" key="1">
    <citation type="submission" date="2017-08" db="EMBL/GenBank/DDBJ databases">
        <title>Complete genome of Colwellia sp. NB097-1, a psychrophile bacterium ioslated from Bering Sea.</title>
        <authorList>
            <person name="Chen X."/>
        </authorList>
    </citation>
    <scope>NUCLEOTIDE SEQUENCE [LARGE SCALE GENOMIC DNA]</scope>
    <source>
        <strain evidence="3 4">NB097-1</strain>
    </source>
</reference>
<evidence type="ECO:0000313" key="3">
    <source>
        <dbReference type="EMBL" id="ASP48579.1"/>
    </source>
</evidence>
<dbReference type="EMBL" id="CP020465">
    <property type="protein sequence ID" value="ASP48579.1"/>
    <property type="molecule type" value="Genomic_DNA"/>
</dbReference>
<feature type="domain" description="Solute-binding protein family 3/N-terminal" evidence="2">
    <location>
        <begin position="35"/>
        <end position="249"/>
    </location>
</feature>
<feature type="signal peptide" evidence="1">
    <location>
        <begin position="1"/>
        <end position="23"/>
    </location>
</feature>
<evidence type="ECO:0000313" key="4">
    <source>
        <dbReference type="Proteomes" id="UP000202259"/>
    </source>
</evidence>